<dbReference type="InterPro" id="IPR003170">
    <property type="entry name" value="MurB"/>
</dbReference>
<accession>A0A3P3XJK5</accession>
<evidence type="ECO:0000256" key="3">
    <source>
        <dbReference type="ARBA" id="ARBA00004496"/>
    </source>
</evidence>
<evidence type="ECO:0000256" key="7">
    <source>
        <dbReference type="ARBA" id="ARBA00022490"/>
    </source>
</evidence>
<dbReference type="GO" id="GO:0009252">
    <property type="term" value="P:peptidoglycan biosynthetic process"/>
    <property type="evidence" value="ECO:0007669"/>
    <property type="project" value="UniProtKB-UniRule"/>
</dbReference>
<evidence type="ECO:0000256" key="5">
    <source>
        <dbReference type="ARBA" id="ARBA00012518"/>
    </source>
</evidence>
<feature type="active site" description="Proton donor" evidence="19">
    <location>
        <position position="232"/>
    </location>
</feature>
<evidence type="ECO:0000256" key="6">
    <source>
        <dbReference type="ARBA" id="ARBA00015188"/>
    </source>
</evidence>
<evidence type="ECO:0000256" key="12">
    <source>
        <dbReference type="ARBA" id="ARBA00022960"/>
    </source>
</evidence>
<evidence type="ECO:0000256" key="17">
    <source>
        <dbReference type="ARBA" id="ARBA00031026"/>
    </source>
</evidence>
<dbReference type="InterPro" id="IPR016167">
    <property type="entry name" value="FAD-bd_PCMH_sub1"/>
</dbReference>
<evidence type="ECO:0000313" key="21">
    <source>
        <dbReference type="EMBL" id="SLM13872.1"/>
    </source>
</evidence>
<dbReference type="SUPFAM" id="SSF56194">
    <property type="entry name" value="Uridine diphospho-N-Acetylenolpyruvylglucosamine reductase, MurB, C-terminal domain"/>
    <property type="match status" value="1"/>
</dbReference>
<dbReference type="GO" id="GO:0005829">
    <property type="term" value="C:cytosol"/>
    <property type="evidence" value="ECO:0007669"/>
    <property type="project" value="TreeGrafter"/>
</dbReference>
<evidence type="ECO:0000256" key="9">
    <source>
        <dbReference type="ARBA" id="ARBA00022630"/>
    </source>
</evidence>
<dbReference type="EC" id="1.3.1.98" evidence="5 19"/>
<dbReference type="GO" id="GO:0071949">
    <property type="term" value="F:FAD binding"/>
    <property type="evidence" value="ECO:0007669"/>
    <property type="project" value="InterPro"/>
</dbReference>
<dbReference type="PANTHER" id="PTHR21071:SF4">
    <property type="entry name" value="UDP-N-ACETYLENOLPYRUVOYLGLUCOSAMINE REDUCTASE"/>
    <property type="match status" value="1"/>
</dbReference>
<comment type="function">
    <text evidence="2 19">Cell wall formation.</text>
</comment>
<dbReference type="Gene3D" id="3.90.78.10">
    <property type="entry name" value="UDP-N-acetylenolpyruvoylglucosamine reductase, C-terminal domain"/>
    <property type="match status" value="1"/>
</dbReference>
<evidence type="ECO:0000256" key="4">
    <source>
        <dbReference type="ARBA" id="ARBA00004752"/>
    </source>
</evidence>
<keyword evidence="16 19" id="KW-0961">Cell wall biogenesis/degradation</keyword>
<keyword evidence="10 19" id="KW-0274">FAD</keyword>
<dbReference type="NCBIfam" id="TIGR00179">
    <property type="entry name" value="murB"/>
    <property type="match status" value="1"/>
</dbReference>
<evidence type="ECO:0000256" key="8">
    <source>
        <dbReference type="ARBA" id="ARBA00022618"/>
    </source>
</evidence>
<dbReference type="SUPFAM" id="SSF56176">
    <property type="entry name" value="FAD-binding/transporter-associated domain-like"/>
    <property type="match status" value="1"/>
</dbReference>
<dbReference type="Gene3D" id="3.30.465.10">
    <property type="match status" value="1"/>
</dbReference>
<dbReference type="EMBL" id="FWDM01000023">
    <property type="protein sequence ID" value="SLM13872.1"/>
    <property type="molecule type" value="Genomic_DNA"/>
</dbReference>
<dbReference type="GO" id="GO:0071555">
    <property type="term" value="P:cell wall organization"/>
    <property type="evidence" value="ECO:0007669"/>
    <property type="project" value="UniProtKB-KW"/>
</dbReference>
<keyword evidence="7 19" id="KW-0963">Cytoplasm</keyword>
<feature type="active site" evidence="19">
    <location>
        <position position="304"/>
    </location>
</feature>
<comment type="similarity">
    <text evidence="19">Belongs to the MurB family.</text>
</comment>
<keyword evidence="14 19" id="KW-0560">Oxidoreductase</keyword>
<evidence type="ECO:0000259" key="20">
    <source>
        <dbReference type="PROSITE" id="PS51387"/>
    </source>
</evidence>
<comment type="caution">
    <text evidence="19">Lacks conserved residue(s) required for the propagation of feature annotation.</text>
</comment>
<evidence type="ECO:0000256" key="2">
    <source>
        <dbReference type="ARBA" id="ARBA00003921"/>
    </source>
</evidence>
<evidence type="ECO:0000256" key="19">
    <source>
        <dbReference type="HAMAP-Rule" id="MF_00037"/>
    </source>
</evidence>
<dbReference type="GO" id="GO:0051301">
    <property type="term" value="P:cell division"/>
    <property type="evidence" value="ECO:0007669"/>
    <property type="project" value="UniProtKB-KW"/>
</dbReference>
<comment type="subcellular location">
    <subcellularLocation>
        <location evidence="3 19">Cytoplasm</location>
    </subcellularLocation>
</comment>
<evidence type="ECO:0000256" key="15">
    <source>
        <dbReference type="ARBA" id="ARBA00023306"/>
    </source>
</evidence>
<keyword evidence="9 19" id="KW-0285">Flavoprotein</keyword>
<evidence type="ECO:0000256" key="10">
    <source>
        <dbReference type="ARBA" id="ARBA00022827"/>
    </source>
</evidence>
<dbReference type="InterPro" id="IPR036318">
    <property type="entry name" value="FAD-bd_PCMH-like_sf"/>
</dbReference>
<comment type="catalytic activity">
    <reaction evidence="18 19">
        <text>UDP-N-acetyl-alpha-D-muramate + NADP(+) = UDP-N-acetyl-3-O-(1-carboxyvinyl)-alpha-D-glucosamine + NADPH + H(+)</text>
        <dbReference type="Rhea" id="RHEA:12248"/>
        <dbReference type="ChEBI" id="CHEBI:15378"/>
        <dbReference type="ChEBI" id="CHEBI:57783"/>
        <dbReference type="ChEBI" id="CHEBI:58349"/>
        <dbReference type="ChEBI" id="CHEBI:68483"/>
        <dbReference type="ChEBI" id="CHEBI:70757"/>
        <dbReference type="EC" id="1.3.1.98"/>
    </reaction>
</comment>
<comment type="cofactor">
    <cofactor evidence="1 19">
        <name>FAD</name>
        <dbReference type="ChEBI" id="CHEBI:57692"/>
    </cofactor>
</comment>
<evidence type="ECO:0000256" key="1">
    <source>
        <dbReference type="ARBA" id="ARBA00001974"/>
    </source>
</evidence>
<dbReference type="Gene3D" id="3.30.43.10">
    <property type="entry name" value="Uridine Diphospho-n-acetylenolpyruvylglucosamine Reductase, domain 2"/>
    <property type="match status" value="1"/>
</dbReference>
<dbReference type="InterPro" id="IPR016169">
    <property type="entry name" value="FAD-bd_PCMH_sub2"/>
</dbReference>
<dbReference type="UniPathway" id="UPA00219"/>
<proteinExistence type="inferred from homology"/>
<feature type="domain" description="FAD-binding PCMH-type" evidence="20">
    <location>
        <begin position="31"/>
        <end position="203"/>
    </location>
</feature>
<sequence>METLWQIAQKINTEQCSVTFDEPMSAHTTFRIGGPADLFLKPRSVEALASVLTLLRSARIPVFLLGGGANILVADQGIRGAVIDTCLLSSVRSDASNSNIIYAECGASVSTLCTEALVQGLSGLENFYGMPGSIGGAIYMNARCYEDDISLHINEITAISPTGELVSLSARTMQWSYKRSPFMRKGAFAGYIVAAGRFSLEPGEPLQIAAHMRSRMEDRMHKHHFDYPSAGSMFKNNRNFGKPTGKILHELGLRGYRIGNAAISPWHANIFINLGGATARDMRALILHAQAVVLAATGWKLEPEVLFVGEF</sequence>
<dbReference type="GO" id="GO:0008360">
    <property type="term" value="P:regulation of cell shape"/>
    <property type="evidence" value="ECO:0007669"/>
    <property type="project" value="UniProtKB-KW"/>
</dbReference>
<keyword evidence="8 19" id="KW-0132">Cell division</keyword>
<reference evidence="21" key="1">
    <citation type="submission" date="2017-02" db="EMBL/GenBank/DDBJ databases">
        <authorList>
            <person name="Regsiter A."/>
            <person name="William W."/>
        </authorList>
    </citation>
    <scope>NUCLEOTIDE SEQUENCE</scope>
    <source>
        <strain evidence="21">Bib</strain>
    </source>
</reference>
<gene>
    <name evidence="19 21" type="primary">murB</name>
    <name evidence="21" type="ORF">SPIROBIBN47_30005</name>
</gene>
<dbReference type="HAMAP" id="MF_00037">
    <property type="entry name" value="MurB"/>
    <property type="match status" value="1"/>
</dbReference>
<comment type="pathway">
    <text evidence="4 19">Cell wall biogenesis; peptidoglycan biosynthesis.</text>
</comment>
<dbReference type="InterPro" id="IPR016166">
    <property type="entry name" value="FAD-bd_PCMH"/>
</dbReference>
<dbReference type="InterPro" id="IPR036635">
    <property type="entry name" value="MurB_C_sf"/>
</dbReference>
<dbReference type="InterPro" id="IPR006094">
    <property type="entry name" value="Oxid_FAD_bind_N"/>
</dbReference>
<organism evidence="21">
    <name type="scientific">uncultured spirochete</name>
    <dbReference type="NCBI Taxonomy" id="156406"/>
    <lineage>
        <taxon>Bacteria</taxon>
        <taxon>Pseudomonadati</taxon>
        <taxon>Spirochaetota</taxon>
        <taxon>Spirochaetia</taxon>
        <taxon>Spirochaetales</taxon>
        <taxon>environmental samples</taxon>
    </lineage>
</organism>
<protein>
    <recommendedName>
        <fullName evidence="6 19">UDP-N-acetylenolpyruvoylglucosamine reductase</fullName>
        <ecNumber evidence="5 19">1.3.1.98</ecNumber>
    </recommendedName>
    <alternativeName>
        <fullName evidence="17 19">UDP-N-acetylmuramate dehydrogenase</fullName>
    </alternativeName>
</protein>
<keyword evidence="13 19" id="KW-0573">Peptidoglycan synthesis</keyword>
<dbReference type="Pfam" id="PF02873">
    <property type="entry name" value="MurB_C"/>
    <property type="match status" value="1"/>
</dbReference>
<dbReference type="Pfam" id="PF01565">
    <property type="entry name" value="FAD_binding_4"/>
    <property type="match status" value="1"/>
</dbReference>
<keyword evidence="11 19" id="KW-0521">NADP</keyword>
<evidence type="ECO:0000256" key="13">
    <source>
        <dbReference type="ARBA" id="ARBA00022984"/>
    </source>
</evidence>
<dbReference type="PANTHER" id="PTHR21071">
    <property type="entry name" value="UDP-N-ACETYLENOLPYRUVOYLGLUCOSAMINE REDUCTASE"/>
    <property type="match status" value="1"/>
</dbReference>
<evidence type="ECO:0000256" key="18">
    <source>
        <dbReference type="ARBA" id="ARBA00048914"/>
    </source>
</evidence>
<dbReference type="PROSITE" id="PS51387">
    <property type="entry name" value="FAD_PCMH"/>
    <property type="match status" value="1"/>
</dbReference>
<evidence type="ECO:0000256" key="16">
    <source>
        <dbReference type="ARBA" id="ARBA00023316"/>
    </source>
</evidence>
<dbReference type="NCBIfam" id="NF010480">
    <property type="entry name" value="PRK13905.1"/>
    <property type="match status" value="1"/>
</dbReference>
<dbReference type="GO" id="GO:0008762">
    <property type="term" value="F:UDP-N-acetylmuramate dehydrogenase activity"/>
    <property type="evidence" value="ECO:0007669"/>
    <property type="project" value="UniProtKB-UniRule"/>
</dbReference>
<dbReference type="InterPro" id="IPR011601">
    <property type="entry name" value="MurB_C"/>
</dbReference>
<name>A0A3P3XJK5_9SPIR</name>
<keyword evidence="15 19" id="KW-0131">Cell cycle</keyword>
<dbReference type="AlphaFoldDB" id="A0A3P3XJK5"/>
<keyword evidence="12 19" id="KW-0133">Cell shape</keyword>
<evidence type="ECO:0000256" key="11">
    <source>
        <dbReference type="ARBA" id="ARBA00022857"/>
    </source>
</evidence>
<evidence type="ECO:0000256" key="14">
    <source>
        <dbReference type="ARBA" id="ARBA00023002"/>
    </source>
</evidence>